<proteinExistence type="predicted"/>
<name>A0ACC1MSC5_9APHY</name>
<dbReference type="Proteomes" id="UP001144978">
    <property type="component" value="Unassembled WGS sequence"/>
</dbReference>
<dbReference type="EMBL" id="JANSHE010005806">
    <property type="protein sequence ID" value="KAJ2969246.1"/>
    <property type="molecule type" value="Genomic_DNA"/>
</dbReference>
<comment type="caution">
    <text evidence="1">The sequence shown here is derived from an EMBL/GenBank/DDBJ whole genome shotgun (WGS) entry which is preliminary data.</text>
</comment>
<accession>A0ACC1MSC5</accession>
<gene>
    <name evidence="1" type="ORF">NUW54_g13008</name>
</gene>
<reference evidence="1" key="1">
    <citation type="submission" date="2022-08" db="EMBL/GenBank/DDBJ databases">
        <title>Genome Sequence of Pycnoporus sanguineus.</title>
        <authorList>
            <person name="Buettner E."/>
        </authorList>
    </citation>
    <scope>NUCLEOTIDE SEQUENCE</scope>
    <source>
        <strain evidence="1">CG-C14</strain>
    </source>
</reference>
<protein>
    <submittedName>
        <fullName evidence="1">Uncharacterized protein</fullName>
    </submittedName>
</protein>
<evidence type="ECO:0000313" key="1">
    <source>
        <dbReference type="EMBL" id="KAJ2969246.1"/>
    </source>
</evidence>
<organism evidence="1 2">
    <name type="scientific">Trametes sanguinea</name>
    <dbReference type="NCBI Taxonomy" id="158606"/>
    <lineage>
        <taxon>Eukaryota</taxon>
        <taxon>Fungi</taxon>
        <taxon>Dikarya</taxon>
        <taxon>Basidiomycota</taxon>
        <taxon>Agaricomycotina</taxon>
        <taxon>Agaricomycetes</taxon>
        <taxon>Polyporales</taxon>
        <taxon>Polyporaceae</taxon>
        <taxon>Trametes</taxon>
    </lineage>
</organism>
<keyword evidence="2" id="KW-1185">Reference proteome</keyword>
<evidence type="ECO:0000313" key="2">
    <source>
        <dbReference type="Proteomes" id="UP001144978"/>
    </source>
</evidence>
<sequence length="100" mass="10865">MLHGEGAEKLRALSLCAGYGRFGGPRASADELNQIFGIMEQNELLRPDRLLTGYVPGAEATAAVTAVAKKLRERNPELIYLLDPVLGDSGRLHDNHPELV</sequence>